<dbReference type="SUPFAM" id="SSF54523">
    <property type="entry name" value="Pili subunits"/>
    <property type="match status" value="1"/>
</dbReference>
<dbReference type="PIRSF" id="PIRSF029928">
    <property type="entry name" value="Late_competence_ComGC"/>
    <property type="match status" value="1"/>
</dbReference>
<reference evidence="12 13" key="1">
    <citation type="submission" date="2019-05" db="EMBL/GenBank/DDBJ databases">
        <title>Psychrobacillus vulpis sp. nov., a new species isolated from feces of a red fox that inhabits in The Tablas de Daimiel Natural Park, Albacete, Spain.</title>
        <authorList>
            <person name="Rodriguez M."/>
            <person name="Reina J.C."/>
            <person name="Bejar V."/>
            <person name="Llamas I."/>
        </authorList>
    </citation>
    <scope>NUCLEOTIDE SEQUENCE [LARGE SCALE GENOMIC DNA]</scope>
    <source>
        <strain evidence="12 13">NHI-2</strain>
    </source>
</reference>
<dbReference type="Gene3D" id="3.30.700.10">
    <property type="entry name" value="Glycoprotein, Type 4 Pilin"/>
    <property type="match status" value="1"/>
</dbReference>
<dbReference type="EMBL" id="VDGG01000002">
    <property type="protein sequence ID" value="TQR18602.1"/>
    <property type="molecule type" value="Genomic_DNA"/>
</dbReference>
<keyword evidence="3 10" id="KW-1003">Cell membrane</keyword>
<keyword evidence="4 11" id="KW-0488">Methylation</keyword>
<keyword evidence="13" id="KW-1185">Reference proteome</keyword>
<comment type="subcellular location">
    <subcellularLocation>
        <location evidence="1">Cell membrane</location>
        <topology evidence="1">Single-pass membrane protein</topology>
    </subcellularLocation>
    <subcellularLocation>
        <location evidence="2">Cell surface</location>
    </subcellularLocation>
</comment>
<organism evidence="12 13">
    <name type="scientific">Psychrobacillus soli</name>
    <dbReference type="NCBI Taxonomy" id="1543965"/>
    <lineage>
        <taxon>Bacteria</taxon>
        <taxon>Bacillati</taxon>
        <taxon>Bacillota</taxon>
        <taxon>Bacilli</taxon>
        <taxon>Bacillales</taxon>
        <taxon>Bacillaceae</taxon>
        <taxon>Psychrobacillus</taxon>
    </lineage>
</organism>
<dbReference type="PROSITE" id="PS00409">
    <property type="entry name" value="PROKAR_NTER_METHYL"/>
    <property type="match status" value="1"/>
</dbReference>
<feature type="propeptide" id="PRO_5035530816" evidence="11">
    <location>
        <begin position="1"/>
        <end position="10"/>
    </location>
</feature>
<keyword evidence="5 10" id="KW-0812">Transmembrane</keyword>
<keyword evidence="7 10" id="KW-0472">Membrane</keyword>
<evidence type="ECO:0000256" key="7">
    <source>
        <dbReference type="ARBA" id="ARBA00023136"/>
    </source>
</evidence>
<evidence type="ECO:0000256" key="11">
    <source>
        <dbReference type="PIRSR" id="PIRSR029928-50"/>
    </source>
</evidence>
<dbReference type="AlphaFoldDB" id="A0A544TMB9"/>
<evidence type="ECO:0000313" key="12">
    <source>
        <dbReference type="EMBL" id="TQR18602.1"/>
    </source>
</evidence>
<dbReference type="PANTHER" id="PTHR30093:SF2">
    <property type="entry name" value="TYPE II SECRETION SYSTEM PROTEIN H"/>
    <property type="match status" value="1"/>
</dbReference>
<accession>A0A544TMB9</accession>
<dbReference type="GO" id="GO:0005886">
    <property type="term" value="C:plasma membrane"/>
    <property type="evidence" value="ECO:0007669"/>
    <property type="project" value="UniProtKB-SubCell"/>
</dbReference>
<dbReference type="GO" id="GO:0009986">
    <property type="term" value="C:cell surface"/>
    <property type="evidence" value="ECO:0007669"/>
    <property type="project" value="UniProtKB-SubCell"/>
</dbReference>
<name>A0A544TMB9_9BACI</name>
<dbReference type="InterPro" id="IPR012902">
    <property type="entry name" value="N_methyl_site"/>
</dbReference>
<dbReference type="GO" id="GO:0030420">
    <property type="term" value="P:establishment of competence for transformation"/>
    <property type="evidence" value="ECO:0007669"/>
    <property type="project" value="UniProtKB-UniRule"/>
</dbReference>
<dbReference type="Proteomes" id="UP000318937">
    <property type="component" value="Unassembled WGS sequence"/>
</dbReference>
<evidence type="ECO:0000256" key="3">
    <source>
        <dbReference type="ARBA" id="ARBA00022475"/>
    </source>
</evidence>
<evidence type="ECO:0000256" key="10">
    <source>
        <dbReference type="PIRNR" id="PIRNR029928"/>
    </source>
</evidence>
<comment type="similarity">
    <text evidence="9 10">Belongs to the ComGC family.</text>
</comment>
<evidence type="ECO:0000256" key="2">
    <source>
        <dbReference type="ARBA" id="ARBA00004241"/>
    </source>
</evidence>
<keyword evidence="6 10" id="KW-1133">Transmembrane helix</keyword>
<gene>
    <name evidence="12" type="ORF">FG383_01775</name>
</gene>
<dbReference type="InterPro" id="IPR000983">
    <property type="entry name" value="Bac_GSPG_pilin"/>
</dbReference>
<evidence type="ECO:0000256" key="9">
    <source>
        <dbReference type="ARBA" id="ARBA00043982"/>
    </source>
</evidence>
<dbReference type="InterPro" id="IPR016940">
    <property type="entry name" value="ComGC"/>
</dbReference>
<proteinExistence type="inferred from homology"/>
<dbReference type="RefSeq" id="WP_142605124.1">
    <property type="nucleotide sequence ID" value="NZ_VDGG01000002.1"/>
</dbReference>
<feature type="chain" id="PRO_5035530815" description="ComG operon protein 3" evidence="11">
    <location>
        <begin position="11"/>
        <end position="106"/>
    </location>
</feature>
<keyword evidence="10" id="KW-0813">Transport</keyword>
<dbReference type="NCBIfam" id="TIGR02532">
    <property type="entry name" value="IV_pilin_GFxxxE"/>
    <property type="match status" value="1"/>
</dbReference>
<dbReference type="PRINTS" id="PR00813">
    <property type="entry name" value="BCTERIALGSPG"/>
</dbReference>
<dbReference type="Pfam" id="PF07963">
    <property type="entry name" value="N_methyl"/>
    <property type="match status" value="1"/>
</dbReference>
<evidence type="ECO:0000256" key="4">
    <source>
        <dbReference type="ARBA" id="ARBA00022481"/>
    </source>
</evidence>
<dbReference type="InterPro" id="IPR045584">
    <property type="entry name" value="Pilin-like"/>
</dbReference>
<evidence type="ECO:0000256" key="8">
    <source>
        <dbReference type="ARBA" id="ARBA00023287"/>
    </source>
</evidence>
<evidence type="ECO:0000313" key="13">
    <source>
        <dbReference type="Proteomes" id="UP000318937"/>
    </source>
</evidence>
<evidence type="ECO:0000256" key="1">
    <source>
        <dbReference type="ARBA" id="ARBA00004162"/>
    </source>
</evidence>
<protein>
    <recommendedName>
        <fullName evidence="10">ComG operon protein 3</fullName>
    </recommendedName>
</protein>
<feature type="transmembrane region" description="Helical" evidence="10">
    <location>
        <begin position="12"/>
        <end position="31"/>
    </location>
</feature>
<dbReference type="PANTHER" id="PTHR30093">
    <property type="entry name" value="GENERAL SECRETION PATHWAY PROTEIN G"/>
    <property type="match status" value="1"/>
</dbReference>
<dbReference type="NCBIfam" id="NF040999">
    <property type="entry name" value="pilin_ComGC"/>
    <property type="match status" value="1"/>
</dbReference>
<dbReference type="GO" id="GO:0015628">
    <property type="term" value="P:protein secretion by the type II secretion system"/>
    <property type="evidence" value="ECO:0007669"/>
    <property type="project" value="InterPro"/>
</dbReference>
<evidence type="ECO:0000256" key="5">
    <source>
        <dbReference type="ARBA" id="ARBA00022692"/>
    </source>
</evidence>
<feature type="modified residue" description="N-methylphenylalanine" evidence="11">
    <location>
        <position position="11"/>
    </location>
</feature>
<dbReference type="GO" id="GO:0015627">
    <property type="term" value="C:type II protein secretion system complex"/>
    <property type="evidence" value="ECO:0007669"/>
    <property type="project" value="InterPro"/>
</dbReference>
<keyword evidence="8 10" id="KW-0178">Competence</keyword>
<sequence length="106" mass="11800">MKKIWMNQRGFTLVEMMIVLLIISILILISIPNVTKHSANIDKKGCEAFIKMVEGQVEAYKIENKKVPTLTELSESDFLKGVDSCPNGDEIEIATDGSVVVKETTE</sequence>
<dbReference type="OrthoDB" id="1798043at2"/>
<comment type="caution">
    <text evidence="12">The sequence shown here is derived from an EMBL/GenBank/DDBJ whole genome shotgun (WGS) entry which is preliminary data.</text>
</comment>
<evidence type="ECO:0000256" key="6">
    <source>
        <dbReference type="ARBA" id="ARBA00022989"/>
    </source>
</evidence>
<comment type="subunit">
    <text evidence="10">Homodimer.</text>
</comment>
<comment type="function">
    <text evidence="10">Required for transformation and DNA binding.</text>
</comment>